<dbReference type="HOGENOM" id="CLU_053819_0_0_4"/>
<evidence type="ECO:0000313" key="4">
    <source>
        <dbReference type="EMBL" id="ABO60413.1"/>
    </source>
</evidence>
<dbReference type="SMART" id="SM00382">
    <property type="entry name" value="AAA"/>
    <property type="match status" value="1"/>
</dbReference>
<dbReference type="GO" id="GO:0005524">
    <property type="term" value="F:ATP binding"/>
    <property type="evidence" value="ECO:0007669"/>
    <property type="project" value="InterPro"/>
</dbReference>
<feature type="domain" description="AAA+ ATPase" evidence="3">
    <location>
        <begin position="208"/>
        <end position="327"/>
    </location>
</feature>
<geneLocation type="plasmid" evidence="4 5">
    <name>pBVIE03</name>
</geneLocation>
<evidence type="ECO:0000256" key="2">
    <source>
        <dbReference type="SAM" id="MobiDB-lite"/>
    </source>
</evidence>
<dbReference type="InterPro" id="IPR050747">
    <property type="entry name" value="Mitochondrial_chaperone_BCS1"/>
</dbReference>
<evidence type="ECO:0000259" key="3">
    <source>
        <dbReference type="SMART" id="SM00382"/>
    </source>
</evidence>
<comment type="similarity">
    <text evidence="1">Belongs to the AAA ATPase family. BCS1 subfamily.</text>
</comment>
<proteinExistence type="inferred from homology"/>
<feature type="compositionally biased region" description="Acidic residues" evidence="2">
    <location>
        <begin position="432"/>
        <end position="441"/>
    </location>
</feature>
<accession>A4JVW0</accession>
<dbReference type="InterPro" id="IPR003959">
    <property type="entry name" value="ATPase_AAA_core"/>
</dbReference>
<dbReference type="EMBL" id="CP000619">
    <property type="protein sequence ID" value="ABO60413.1"/>
    <property type="molecule type" value="Genomic_DNA"/>
</dbReference>
<dbReference type="PANTHER" id="PTHR23070">
    <property type="entry name" value="BCS1 AAA-TYPE ATPASE"/>
    <property type="match status" value="1"/>
</dbReference>
<reference evidence="4 5" key="1">
    <citation type="submission" date="2007-03" db="EMBL/GenBank/DDBJ databases">
        <title>Complete sequence of plasmid pBVIE03 of Burkholderia vietnamiensis G4.</title>
        <authorList>
            <consortium name="US DOE Joint Genome Institute"/>
            <person name="Copeland A."/>
            <person name="Lucas S."/>
            <person name="Lapidus A."/>
            <person name="Barry K."/>
            <person name="Detter J.C."/>
            <person name="Glavina del Rio T."/>
            <person name="Hammon N."/>
            <person name="Israni S."/>
            <person name="Dalin E."/>
            <person name="Tice H."/>
            <person name="Pitluck S."/>
            <person name="Chain P."/>
            <person name="Malfatti S."/>
            <person name="Shin M."/>
            <person name="Vergez L."/>
            <person name="Schmutz J."/>
            <person name="Larimer F."/>
            <person name="Land M."/>
            <person name="Hauser L."/>
            <person name="Kyrpides N."/>
            <person name="Tiedje J."/>
            <person name="Richardson P."/>
        </authorList>
    </citation>
    <scope>NUCLEOTIDE SEQUENCE [LARGE SCALE GENOMIC DNA]</scope>
    <source>
        <strain evidence="5">G4 / LMG 22486</strain>
        <plasmid evidence="4 5">pBVIE03</plasmid>
    </source>
</reference>
<keyword evidence="4" id="KW-0614">Plasmid</keyword>
<dbReference type="Pfam" id="PF00004">
    <property type="entry name" value="AAA"/>
    <property type="match status" value="1"/>
</dbReference>
<organism evidence="4 5">
    <name type="scientific">Burkholderia vietnamiensis (strain G4 / LMG 22486)</name>
    <name type="common">Burkholderia cepacia (strain R1808)</name>
    <dbReference type="NCBI Taxonomy" id="269482"/>
    <lineage>
        <taxon>Bacteria</taxon>
        <taxon>Pseudomonadati</taxon>
        <taxon>Pseudomonadota</taxon>
        <taxon>Betaproteobacteria</taxon>
        <taxon>Burkholderiales</taxon>
        <taxon>Burkholderiaceae</taxon>
        <taxon>Burkholderia</taxon>
        <taxon>Burkholderia cepacia complex</taxon>
    </lineage>
</organism>
<dbReference type="SUPFAM" id="SSF52540">
    <property type="entry name" value="P-loop containing nucleoside triphosphate hydrolases"/>
    <property type="match status" value="1"/>
</dbReference>
<dbReference type="KEGG" id="bvi:Bcep1808_7538"/>
<dbReference type="Gene3D" id="3.40.50.300">
    <property type="entry name" value="P-loop containing nucleotide triphosphate hydrolases"/>
    <property type="match status" value="1"/>
</dbReference>
<feature type="region of interest" description="Disordered" evidence="2">
    <location>
        <begin position="410"/>
        <end position="449"/>
    </location>
</feature>
<dbReference type="InterPro" id="IPR027417">
    <property type="entry name" value="P-loop_NTPase"/>
</dbReference>
<dbReference type="Proteomes" id="UP000002287">
    <property type="component" value="Plasmid pBVIE03"/>
</dbReference>
<gene>
    <name evidence="4" type="ordered locus">Bcep1808_7538</name>
</gene>
<sequence length="449" mass="50360">MSKPINPSPQARVPMWQQAINFHKAEYPDDFGLIVKDEHYYPRLAELLLDRRKKKVHSYLDIEPISSSLMVSNSRPTVVKTKAGNRLMFGDASGAFRVRLSKDHVIHILRSRLNSKVAIEYAIGTRAAMLELHNLVNAGMRKFRRVLPKSGVWDIGIFDKQVYYTKVDTTVLKEAERFTVHPKFAEIEADFLQFFEEIELYTRYGQSGMRKVLMAGPPGTGKTTIAQALAAKHSKNIACVQVDGKYLASACTEAAKYKRPTIIIAEEVDHFYHADAEVLSFLDGMRTPKNPAGTYVIFSTNYPKRIDPRILKRPGRIDKIVPVAAFRSKAAAQCARMYLPEGVSIDDKTLGYLLDRTTPAEIKEIMIIALGIARARKSAFDSEAIRFAREHLTGVLKETLEICADDMDARDSDHRRLGSQPDYMSYLHDDPPEASDSEDAPDAVPAAAA</sequence>
<dbReference type="AlphaFoldDB" id="A4JVW0"/>
<dbReference type="GO" id="GO:0016887">
    <property type="term" value="F:ATP hydrolysis activity"/>
    <property type="evidence" value="ECO:0007669"/>
    <property type="project" value="InterPro"/>
</dbReference>
<evidence type="ECO:0000313" key="5">
    <source>
        <dbReference type="Proteomes" id="UP000002287"/>
    </source>
</evidence>
<name>A4JVW0_BURVG</name>
<dbReference type="InterPro" id="IPR003593">
    <property type="entry name" value="AAA+_ATPase"/>
</dbReference>
<evidence type="ECO:0000256" key="1">
    <source>
        <dbReference type="ARBA" id="ARBA00007448"/>
    </source>
</evidence>
<protein>
    <submittedName>
        <fullName evidence="4">AAA ATPase, central domain protein</fullName>
    </submittedName>
</protein>